<dbReference type="Proteomes" id="UP000290545">
    <property type="component" value="Unassembled WGS sequence"/>
</dbReference>
<gene>
    <name evidence="5" type="ORF">ESB13_01400</name>
</gene>
<dbReference type="PANTHER" id="PTHR30146:SF109">
    <property type="entry name" value="HTH-TYPE TRANSCRIPTIONAL REGULATOR GALS"/>
    <property type="match status" value="1"/>
</dbReference>
<dbReference type="SMART" id="SM00354">
    <property type="entry name" value="HTH_LACI"/>
    <property type="match status" value="1"/>
</dbReference>
<evidence type="ECO:0000256" key="3">
    <source>
        <dbReference type="ARBA" id="ARBA00023163"/>
    </source>
</evidence>
<evidence type="ECO:0000256" key="1">
    <source>
        <dbReference type="ARBA" id="ARBA00023015"/>
    </source>
</evidence>
<evidence type="ECO:0000259" key="4">
    <source>
        <dbReference type="PROSITE" id="PS50932"/>
    </source>
</evidence>
<keyword evidence="1" id="KW-0805">Transcription regulation</keyword>
<organism evidence="5 6">
    <name type="scientific">Filimonas effusa</name>
    <dbReference type="NCBI Taxonomy" id="2508721"/>
    <lineage>
        <taxon>Bacteria</taxon>
        <taxon>Pseudomonadati</taxon>
        <taxon>Bacteroidota</taxon>
        <taxon>Chitinophagia</taxon>
        <taxon>Chitinophagales</taxon>
        <taxon>Chitinophagaceae</taxon>
        <taxon>Filimonas</taxon>
    </lineage>
</organism>
<dbReference type="SUPFAM" id="SSF47413">
    <property type="entry name" value="lambda repressor-like DNA-binding domains"/>
    <property type="match status" value="1"/>
</dbReference>
<accession>A0A4Q1DD33</accession>
<keyword evidence="3" id="KW-0804">Transcription</keyword>
<evidence type="ECO:0000313" key="5">
    <source>
        <dbReference type="EMBL" id="RXK87392.1"/>
    </source>
</evidence>
<proteinExistence type="predicted"/>
<name>A0A4Q1DD33_9BACT</name>
<feature type="domain" description="HTH lacI-type" evidence="4">
    <location>
        <begin position="7"/>
        <end position="61"/>
    </location>
</feature>
<dbReference type="AlphaFoldDB" id="A0A4Q1DD33"/>
<evidence type="ECO:0000313" key="6">
    <source>
        <dbReference type="Proteomes" id="UP000290545"/>
    </source>
</evidence>
<dbReference type="PANTHER" id="PTHR30146">
    <property type="entry name" value="LACI-RELATED TRANSCRIPTIONAL REPRESSOR"/>
    <property type="match status" value="1"/>
</dbReference>
<protein>
    <submittedName>
        <fullName evidence="5">LacI family transcriptional regulator</fullName>
    </submittedName>
</protein>
<dbReference type="EMBL" id="SDHZ01000001">
    <property type="protein sequence ID" value="RXK87392.1"/>
    <property type="molecule type" value="Genomic_DNA"/>
</dbReference>
<dbReference type="GO" id="GO:0003700">
    <property type="term" value="F:DNA-binding transcription factor activity"/>
    <property type="evidence" value="ECO:0007669"/>
    <property type="project" value="TreeGrafter"/>
</dbReference>
<dbReference type="InterPro" id="IPR010982">
    <property type="entry name" value="Lambda_DNA-bd_dom_sf"/>
</dbReference>
<keyword evidence="2" id="KW-0238">DNA-binding</keyword>
<dbReference type="GO" id="GO:0000976">
    <property type="term" value="F:transcription cis-regulatory region binding"/>
    <property type="evidence" value="ECO:0007669"/>
    <property type="project" value="TreeGrafter"/>
</dbReference>
<dbReference type="CDD" id="cd01392">
    <property type="entry name" value="HTH_LacI"/>
    <property type="match status" value="1"/>
</dbReference>
<dbReference type="PROSITE" id="PS50932">
    <property type="entry name" value="HTH_LACI_2"/>
    <property type="match status" value="1"/>
</dbReference>
<reference evidence="5 6" key="1">
    <citation type="submission" date="2019-01" db="EMBL/GenBank/DDBJ databases">
        <title>Filimonas sp. strain TTM-71.</title>
        <authorList>
            <person name="Chen W.-M."/>
        </authorList>
    </citation>
    <scope>NUCLEOTIDE SEQUENCE [LARGE SCALE GENOMIC DNA]</scope>
    <source>
        <strain evidence="5 6">TTM-71</strain>
    </source>
</reference>
<dbReference type="CDD" id="cd06267">
    <property type="entry name" value="PBP1_LacI_sugar_binding-like"/>
    <property type="match status" value="1"/>
</dbReference>
<dbReference type="Gene3D" id="1.10.260.40">
    <property type="entry name" value="lambda repressor-like DNA-binding domains"/>
    <property type="match status" value="1"/>
</dbReference>
<dbReference type="OrthoDB" id="667031at2"/>
<dbReference type="SUPFAM" id="SSF53822">
    <property type="entry name" value="Periplasmic binding protein-like I"/>
    <property type="match status" value="1"/>
</dbReference>
<keyword evidence="6" id="KW-1185">Reference proteome</keyword>
<dbReference type="InterPro" id="IPR046335">
    <property type="entry name" value="LacI/GalR-like_sensor"/>
</dbReference>
<sequence>MPTSQEITIYDIADHLGVSISTVSRGLHNNPAISEDTRLKIAEAAAALGYRRNLFTGSLRNRAAHTIGVIVHDLNNQFMSSVLTGISSVASAAGYEIIIAYSAQSTTKEALNAQNFLKRRVSGVIASLVCDNNDLSHFRPFYDKKVPVIFFDSAEKHPGSSLVVIDNAGSAYQATQHLLGQGCRRIVLVTGNKNREIYAQRYKGYAEALRDYGIGIDDNLVLTNELNKAAGIDAADAIMRIYPRPDAAFITDDYTAAVCMNKLSDAGWCIPEDLALVGFNDDFISRAVSPQLTTIQYPGIEIGEITAHNLINNIKGYYNNGATRIVVRSRLIQRASSQRLFA</sequence>
<dbReference type="InterPro" id="IPR000843">
    <property type="entry name" value="HTH_LacI"/>
</dbReference>
<dbReference type="Gene3D" id="3.40.50.2300">
    <property type="match status" value="2"/>
</dbReference>
<dbReference type="Pfam" id="PF00356">
    <property type="entry name" value="LacI"/>
    <property type="match status" value="1"/>
</dbReference>
<dbReference type="Pfam" id="PF13377">
    <property type="entry name" value="Peripla_BP_3"/>
    <property type="match status" value="1"/>
</dbReference>
<evidence type="ECO:0000256" key="2">
    <source>
        <dbReference type="ARBA" id="ARBA00023125"/>
    </source>
</evidence>
<comment type="caution">
    <text evidence="5">The sequence shown here is derived from an EMBL/GenBank/DDBJ whole genome shotgun (WGS) entry which is preliminary data.</text>
</comment>
<dbReference type="InterPro" id="IPR028082">
    <property type="entry name" value="Peripla_BP_I"/>
</dbReference>